<dbReference type="AlphaFoldDB" id="A0A2T2NDS0"/>
<accession>A0A2T2NDS0</accession>
<dbReference type="Gene3D" id="3.10.450.50">
    <property type="match status" value="1"/>
</dbReference>
<feature type="compositionally biased region" description="Basic and acidic residues" evidence="1">
    <location>
        <begin position="304"/>
        <end position="316"/>
    </location>
</feature>
<keyword evidence="3" id="KW-1185">Reference proteome</keyword>
<feature type="region of interest" description="Disordered" evidence="1">
    <location>
        <begin position="1"/>
        <end position="25"/>
    </location>
</feature>
<evidence type="ECO:0000256" key="1">
    <source>
        <dbReference type="SAM" id="MobiDB-lite"/>
    </source>
</evidence>
<evidence type="ECO:0000313" key="3">
    <source>
        <dbReference type="Proteomes" id="UP000240883"/>
    </source>
</evidence>
<evidence type="ECO:0000313" key="2">
    <source>
        <dbReference type="EMBL" id="PSN63595.1"/>
    </source>
</evidence>
<dbReference type="InterPro" id="IPR053218">
    <property type="entry name" value="Pathogen-related_defense"/>
</dbReference>
<gene>
    <name evidence="2" type="ORF">BS50DRAFT_576228</name>
</gene>
<name>A0A2T2NDS0_CORCC</name>
<dbReference type="InterPro" id="IPR032710">
    <property type="entry name" value="NTF2-like_dom_sf"/>
</dbReference>
<proteinExistence type="predicted"/>
<dbReference type="PANTHER" id="PTHR31723:SF10">
    <property type="entry name" value="PATHOGEN-RELATED PROTEIN"/>
    <property type="match status" value="1"/>
</dbReference>
<feature type="compositionally biased region" description="Low complexity" evidence="1">
    <location>
        <begin position="287"/>
        <end position="303"/>
    </location>
</feature>
<reference evidence="2 3" key="1">
    <citation type="journal article" date="2018" name="Front. Microbiol.">
        <title>Genome-Wide Analysis of Corynespora cassiicola Leaf Fall Disease Putative Effectors.</title>
        <authorList>
            <person name="Lopez D."/>
            <person name="Ribeiro S."/>
            <person name="Label P."/>
            <person name="Fumanal B."/>
            <person name="Venisse J.S."/>
            <person name="Kohler A."/>
            <person name="de Oliveira R.R."/>
            <person name="Labutti K."/>
            <person name="Lipzen A."/>
            <person name="Lail K."/>
            <person name="Bauer D."/>
            <person name="Ohm R.A."/>
            <person name="Barry K.W."/>
            <person name="Spatafora J."/>
            <person name="Grigoriev I.V."/>
            <person name="Martin F.M."/>
            <person name="Pujade-Renaud V."/>
        </authorList>
    </citation>
    <scope>NUCLEOTIDE SEQUENCE [LARGE SCALE GENOMIC DNA]</scope>
    <source>
        <strain evidence="2 3">Philippines</strain>
    </source>
</reference>
<dbReference type="OrthoDB" id="65445at2759"/>
<dbReference type="Proteomes" id="UP000240883">
    <property type="component" value="Unassembled WGS sequence"/>
</dbReference>
<feature type="region of interest" description="Disordered" evidence="1">
    <location>
        <begin position="240"/>
        <end position="352"/>
    </location>
</feature>
<sequence length="352" mass="38686">MATADVQKPAAEPAPALPDYLTDPDATLKDSQANWRYGRAPDYSKTRQVFAETKQMTHEAGSLPELVQNLVKNWEVEASFKPKLEDWRTIDHENYSFAINGSEPQGAEHMLKMGTYNAIIAPNEYYSPEYSDFASSHKTFKRMMPTFAWEVLEVYSGPPTVSFRWRHWGVMKNDYVGFNNKGEKVTAKAHGKPIDIQGVTVATVNDKVQLQSVRTWFDPMDMFRQIAPDGVVKKEAVDKSLSPGEAIDSPSKVELDSAPRPAGASSQLPTRSAEKLAEGAACPFAGTEPAKAKAPFPPTTATEETTRSSEDSEWSKISHPNAPLSAETKEVLGSGEQEGAGQCPFIATAKKQ</sequence>
<organism evidence="2 3">
    <name type="scientific">Corynespora cassiicola Philippines</name>
    <dbReference type="NCBI Taxonomy" id="1448308"/>
    <lineage>
        <taxon>Eukaryota</taxon>
        <taxon>Fungi</taxon>
        <taxon>Dikarya</taxon>
        <taxon>Ascomycota</taxon>
        <taxon>Pezizomycotina</taxon>
        <taxon>Dothideomycetes</taxon>
        <taxon>Pleosporomycetidae</taxon>
        <taxon>Pleosporales</taxon>
        <taxon>Corynesporascaceae</taxon>
        <taxon>Corynespora</taxon>
    </lineage>
</organism>
<dbReference type="SUPFAM" id="SSF54427">
    <property type="entry name" value="NTF2-like"/>
    <property type="match status" value="1"/>
</dbReference>
<dbReference type="PANTHER" id="PTHR31723">
    <property type="entry name" value="PATHOGENESIS-RELATED FAMILY PROTEIN"/>
    <property type="match status" value="1"/>
</dbReference>
<dbReference type="EMBL" id="KZ678139">
    <property type="protein sequence ID" value="PSN63595.1"/>
    <property type="molecule type" value="Genomic_DNA"/>
</dbReference>
<evidence type="ECO:0008006" key="4">
    <source>
        <dbReference type="Google" id="ProtNLM"/>
    </source>
</evidence>
<protein>
    <recommendedName>
        <fullName evidence="4">Pathogen-related protein</fullName>
    </recommendedName>
</protein>